<gene>
    <name evidence="1" type="ORF">NPIL_379111</name>
</gene>
<name>A0A8X6MYY1_NEPPI</name>
<proteinExistence type="predicted"/>
<protein>
    <submittedName>
        <fullName evidence="1">Uncharacterized protein</fullName>
    </submittedName>
</protein>
<evidence type="ECO:0000313" key="1">
    <source>
        <dbReference type="EMBL" id="GFS85122.1"/>
    </source>
</evidence>
<comment type="caution">
    <text evidence="1">The sequence shown here is derived from an EMBL/GenBank/DDBJ whole genome shotgun (WGS) entry which is preliminary data.</text>
</comment>
<keyword evidence="2" id="KW-1185">Reference proteome</keyword>
<dbReference type="EMBL" id="BMAW01003722">
    <property type="protein sequence ID" value="GFS85122.1"/>
    <property type="molecule type" value="Genomic_DNA"/>
</dbReference>
<dbReference type="AlphaFoldDB" id="A0A8X6MYY1"/>
<sequence length="94" mass="10864">MDFIECYEYEDKTILKIYKVRKALEKSNIPNIVPTLNTKVTLNEVIIEPNSSTSTNANTSLTEVGKYRFRRPSPEASLQMRQSSSFSRKLLNYL</sequence>
<organism evidence="1 2">
    <name type="scientific">Nephila pilipes</name>
    <name type="common">Giant wood spider</name>
    <name type="synonym">Nephila maculata</name>
    <dbReference type="NCBI Taxonomy" id="299642"/>
    <lineage>
        <taxon>Eukaryota</taxon>
        <taxon>Metazoa</taxon>
        <taxon>Ecdysozoa</taxon>
        <taxon>Arthropoda</taxon>
        <taxon>Chelicerata</taxon>
        <taxon>Arachnida</taxon>
        <taxon>Araneae</taxon>
        <taxon>Araneomorphae</taxon>
        <taxon>Entelegynae</taxon>
        <taxon>Araneoidea</taxon>
        <taxon>Nephilidae</taxon>
        <taxon>Nephila</taxon>
    </lineage>
</organism>
<reference evidence="1" key="1">
    <citation type="submission" date="2020-08" db="EMBL/GenBank/DDBJ databases">
        <title>Multicomponent nature underlies the extraordinary mechanical properties of spider dragline silk.</title>
        <authorList>
            <person name="Kono N."/>
            <person name="Nakamura H."/>
            <person name="Mori M."/>
            <person name="Yoshida Y."/>
            <person name="Ohtoshi R."/>
            <person name="Malay A.D."/>
            <person name="Moran D.A.P."/>
            <person name="Tomita M."/>
            <person name="Numata K."/>
            <person name="Arakawa K."/>
        </authorList>
    </citation>
    <scope>NUCLEOTIDE SEQUENCE</scope>
</reference>
<dbReference type="Proteomes" id="UP000887013">
    <property type="component" value="Unassembled WGS sequence"/>
</dbReference>
<evidence type="ECO:0000313" key="2">
    <source>
        <dbReference type="Proteomes" id="UP000887013"/>
    </source>
</evidence>
<accession>A0A8X6MYY1</accession>